<protein>
    <recommendedName>
        <fullName evidence="7">ABC3 transporter permease C-terminal domain-containing protein</fullName>
    </recommendedName>
</protein>
<feature type="transmembrane region" description="Helical" evidence="6">
    <location>
        <begin position="416"/>
        <end position="439"/>
    </location>
</feature>
<reference evidence="9" key="1">
    <citation type="submission" date="2016-10" db="EMBL/GenBank/DDBJ databases">
        <authorList>
            <person name="Varghese N."/>
            <person name="Submissions S."/>
        </authorList>
    </citation>
    <scope>NUCLEOTIDE SEQUENCE [LARGE SCALE GENOMIC DNA]</scope>
    <source>
        <strain evidence="9">CGMCC 4.6825</strain>
    </source>
</reference>
<feature type="transmembrane region" description="Helical" evidence="6">
    <location>
        <begin position="492"/>
        <end position="514"/>
    </location>
</feature>
<dbReference type="InterPro" id="IPR003838">
    <property type="entry name" value="ABC3_permease_C"/>
</dbReference>
<evidence type="ECO:0000256" key="4">
    <source>
        <dbReference type="ARBA" id="ARBA00022989"/>
    </source>
</evidence>
<dbReference type="Pfam" id="PF02687">
    <property type="entry name" value="FtsX"/>
    <property type="match status" value="1"/>
</dbReference>
<comment type="subcellular location">
    <subcellularLocation>
        <location evidence="1">Cell membrane</location>
        <topology evidence="1">Multi-pass membrane protein</topology>
    </subcellularLocation>
</comment>
<dbReference type="Proteomes" id="UP000182841">
    <property type="component" value="Unassembled WGS sequence"/>
</dbReference>
<evidence type="ECO:0000256" key="3">
    <source>
        <dbReference type="ARBA" id="ARBA00022692"/>
    </source>
</evidence>
<evidence type="ECO:0000256" key="6">
    <source>
        <dbReference type="SAM" id="Phobius"/>
    </source>
</evidence>
<feature type="domain" description="ABC3 transporter permease C-terminal" evidence="7">
    <location>
        <begin position="101"/>
        <end position="198"/>
    </location>
</feature>
<keyword evidence="5 6" id="KW-0472">Membrane</keyword>
<dbReference type="AlphaFoldDB" id="A0A1H9WJG2"/>
<feature type="transmembrane region" description="Helical" evidence="6">
    <location>
        <begin position="174"/>
        <end position="195"/>
    </location>
</feature>
<feature type="transmembrane region" description="Helical" evidence="6">
    <location>
        <begin position="372"/>
        <end position="395"/>
    </location>
</feature>
<evidence type="ECO:0000313" key="9">
    <source>
        <dbReference type="Proteomes" id="UP000182841"/>
    </source>
</evidence>
<gene>
    <name evidence="8" type="ORF">SAMN05421870_11869</name>
</gene>
<evidence type="ECO:0000256" key="2">
    <source>
        <dbReference type="ARBA" id="ARBA00022475"/>
    </source>
</evidence>
<keyword evidence="9" id="KW-1185">Reference proteome</keyword>
<keyword evidence="4 6" id="KW-1133">Transmembrane helix</keyword>
<organism evidence="8 9">
    <name type="scientific">Streptomyces qinglanensis</name>
    <dbReference type="NCBI Taxonomy" id="943816"/>
    <lineage>
        <taxon>Bacteria</taxon>
        <taxon>Bacillati</taxon>
        <taxon>Actinomycetota</taxon>
        <taxon>Actinomycetes</taxon>
        <taxon>Kitasatosporales</taxon>
        <taxon>Streptomycetaceae</taxon>
        <taxon>Streptomyces</taxon>
    </lineage>
</organism>
<evidence type="ECO:0000313" key="8">
    <source>
        <dbReference type="EMBL" id="SES34076.1"/>
    </source>
</evidence>
<keyword evidence="3 6" id="KW-0812">Transmembrane</keyword>
<proteinExistence type="predicted"/>
<dbReference type="RefSeq" id="WP_204357591.1">
    <property type="nucleotide sequence ID" value="NZ_FOGO01000018.1"/>
</dbReference>
<feature type="transmembrane region" description="Helical" evidence="6">
    <location>
        <begin position="314"/>
        <end position="336"/>
    </location>
</feature>
<evidence type="ECO:0000256" key="1">
    <source>
        <dbReference type="ARBA" id="ARBA00004651"/>
    </source>
</evidence>
<feature type="transmembrane region" description="Helical" evidence="6">
    <location>
        <begin position="216"/>
        <end position="236"/>
    </location>
</feature>
<sequence length="526" mass="53979">MSAVLEMRPAVLLRLARAGTRTDTLRVVLTAAGALLGTLALLAGLTVAAIGTPLDVTAGSRAQSDQYSSLLLRQPGLRPGVCLAFGLLTLPVLALAGQCARIGAPARDRRLAALRLAGATPRQSTAVVATETGLAALLGACAGFAVHFTLRAVLDEPNADGRLPLPTDVLPHPVGMAAVLLGIPLLSAASSAVLTRRVVVSPLGVTRRVRTRVPRPWPGLLLLAAAAAFAGVGALRPEESGLPETDSVLVEGGLPLLLLLIGGVCTVLGLVLGTAWISHTAGRILHRHARRAPALLAARRLIADPWHGSRTLSAFLACVLVGAGAAAVRATFSALWDAETAAARYEARAGVDDRALTRADPFYLDSMFLVDVAVVTAAVIAVGGLLVALAEAVAARRRTHAALIASGVPRSVLARATLWQTLAPAVPAVLLALSLGTALGRGVMGRKAAAGGHRFRACVAADGCPDALTDANSKAVEVPEMVRTTHIPWAELAFQAGGALVLLLAATAAALLFLRSTASVEELRTQ</sequence>
<feature type="transmembrane region" description="Helical" evidence="6">
    <location>
        <begin position="27"/>
        <end position="50"/>
    </location>
</feature>
<name>A0A1H9WJG2_9ACTN</name>
<evidence type="ECO:0000256" key="5">
    <source>
        <dbReference type="ARBA" id="ARBA00023136"/>
    </source>
</evidence>
<feature type="transmembrane region" description="Helical" evidence="6">
    <location>
        <begin position="77"/>
        <end position="100"/>
    </location>
</feature>
<feature type="transmembrane region" description="Helical" evidence="6">
    <location>
        <begin position="132"/>
        <end position="154"/>
    </location>
</feature>
<keyword evidence="2" id="KW-1003">Cell membrane</keyword>
<dbReference type="EMBL" id="FOGO01000018">
    <property type="protein sequence ID" value="SES34076.1"/>
    <property type="molecule type" value="Genomic_DNA"/>
</dbReference>
<feature type="transmembrane region" description="Helical" evidence="6">
    <location>
        <begin position="256"/>
        <end position="277"/>
    </location>
</feature>
<dbReference type="GO" id="GO:0005886">
    <property type="term" value="C:plasma membrane"/>
    <property type="evidence" value="ECO:0007669"/>
    <property type="project" value="UniProtKB-SubCell"/>
</dbReference>
<accession>A0A1H9WJG2</accession>
<evidence type="ECO:0000259" key="7">
    <source>
        <dbReference type="Pfam" id="PF02687"/>
    </source>
</evidence>